<feature type="domain" description="U-box" evidence="7">
    <location>
        <begin position="28"/>
        <end position="102"/>
    </location>
</feature>
<gene>
    <name evidence="8" type="ORF">ACMD2_03490</name>
</gene>
<accession>A0A199VHP8</accession>
<evidence type="ECO:0000256" key="2">
    <source>
        <dbReference type="ARBA" id="ARBA00004906"/>
    </source>
</evidence>
<name>A0A199VHP8_ANACO</name>
<dbReference type="Pfam" id="PF04564">
    <property type="entry name" value="U-box"/>
    <property type="match status" value="1"/>
</dbReference>
<dbReference type="PROSITE" id="PS51698">
    <property type="entry name" value="U_BOX"/>
    <property type="match status" value="1"/>
</dbReference>
<dbReference type="FunFam" id="3.30.40.10:FF:000442">
    <property type="entry name" value="RING-type E3 ubiquitin transferase"/>
    <property type="match status" value="1"/>
</dbReference>
<dbReference type="EMBL" id="LSRQ01001777">
    <property type="protein sequence ID" value="OAY76533.1"/>
    <property type="molecule type" value="Genomic_DNA"/>
</dbReference>
<dbReference type="InterPro" id="IPR045210">
    <property type="entry name" value="RING-Ubox_PUB"/>
</dbReference>
<evidence type="ECO:0000313" key="8">
    <source>
        <dbReference type="EMBL" id="OAY76533.1"/>
    </source>
</evidence>
<dbReference type="EC" id="2.3.2.27" evidence="5"/>
<evidence type="ECO:0000256" key="5">
    <source>
        <dbReference type="RuleBase" id="RU369093"/>
    </source>
</evidence>
<organism evidence="8 9">
    <name type="scientific">Ananas comosus</name>
    <name type="common">Pineapple</name>
    <name type="synonym">Ananas ananas</name>
    <dbReference type="NCBI Taxonomy" id="4615"/>
    <lineage>
        <taxon>Eukaryota</taxon>
        <taxon>Viridiplantae</taxon>
        <taxon>Streptophyta</taxon>
        <taxon>Embryophyta</taxon>
        <taxon>Tracheophyta</taxon>
        <taxon>Spermatophyta</taxon>
        <taxon>Magnoliopsida</taxon>
        <taxon>Liliopsida</taxon>
        <taxon>Poales</taxon>
        <taxon>Bromeliaceae</taxon>
        <taxon>Bromelioideae</taxon>
        <taxon>Ananas</taxon>
    </lineage>
</organism>
<dbReference type="SMART" id="SM00504">
    <property type="entry name" value="Ubox"/>
    <property type="match status" value="1"/>
</dbReference>
<feature type="compositionally biased region" description="Low complexity" evidence="6">
    <location>
        <begin position="110"/>
        <end position="129"/>
    </location>
</feature>
<evidence type="ECO:0000313" key="9">
    <source>
        <dbReference type="Proteomes" id="UP000092600"/>
    </source>
</evidence>
<evidence type="ECO:0000256" key="3">
    <source>
        <dbReference type="ARBA" id="ARBA00022679"/>
    </source>
</evidence>
<comment type="catalytic activity">
    <reaction evidence="1 5">
        <text>S-ubiquitinyl-[E2 ubiquitin-conjugating enzyme]-L-cysteine + [acceptor protein]-L-lysine = [E2 ubiquitin-conjugating enzyme]-L-cysteine + N(6)-ubiquitinyl-[acceptor protein]-L-lysine.</text>
        <dbReference type="EC" id="2.3.2.27"/>
    </reaction>
</comment>
<dbReference type="STRING" id="4615.A0A199VHP8"/>
<dbReference type="PANTHER" id="PTHR22849">
    <property type="entry name" value="WDSAM1 PROTEIN"/>
    <property type="match status" value="1"/>
</dbReference>
<dbReference type="PANTHER" id="PTHR22849:SF162">
    <property type="entry name" value="U-BOX DOMAIN-CONTAINING PROTEIN"/>
    <property type="match status" value="1"/>
</dbReference>
<dbReference type="AlphaFoldDB" id="A0A199VHP8"/>
<dbReference type="InterPro" id="IPR058678">
    <property type="entry name" value="ARM_PUB"/>
</dbReference>
<dbReference type="GO" id="GO:0061630">
    <property type="term" value="F:ubiquitin protein ligase activity"/>
    <property type="evidence" value="ECO:0007669"/>
    <property type="project" value="UniProtKB-UniRule"/>
</dbReference>
<dbReference type="InterPro" id="IPR003613">
    <property type="entry name" value="Ubox_domain"/>
</dbReference>
<dbReference type="Proteomes" id="UP000092600">
    <property type="component" value="Unassembled WGS sequence"/>
</dbReference>
<dbReference type="UniPathway" id="UPA00143"/>
<dbReference type="InterPro" id="IPR013083">
    <property type="entry name" value="Znf_RING/FYVE/PHD"/>
</dbReference>
<dbReference type="SUPFAM" id="SSF57850">
    <property type="entry name" value="RING/U-box"/>
    <property type="match status" value="1"/>
</dbReference>
<dbReference type="InterPro" id="IPR045185">
    <property type="entry name" value="PUB22/23/24-like"/>
</dbReference>
<comment type="caution">
    <text evidence="8">The sequence shown here is derived from an EMBL/GenBank/DDBJ whole genome shotgun (WGS) entry which is preliminary data.</text>
</comment>
<evidence type="ECO:0000259" key="7">
    <source>
        <dbReference type="PROSITE" id="PS51698"/>
    </source>
</evidence>
<keyword evidence="3 5" id="KW-0808">Transferase</keyword>
<dbReference type="GO" id="GO:0016567">
    <property type="term" value="P:protein ubiquitination"/>
    <property type="evidence" value="ECO:0007669"/>
    <property type="project" value="UniProtKB-UniRule"/>
</dbReference>
<evidence type="ECO:0000256" key="6">
    <source>
        <dbReference type="SAM" id="MobiDB-lite"/>
    </source>
</evidence>
<sequence>MMGRRKEEEGEEGVLAQKKKTRRALEVKVPSFFRCPISLDVMRSPVSLCTGVTYDRSSIQRWLQSGNATCPATMQPLSSTDLVPNLTLLRLIRLWNDNAPNPNPNPNPNPSAITSTLSSSSSSSSPSAAVKELLREARDAADPAPALREIAAILEEDDEDEGEVDKDGLAAAVAPLLRVEGAEAAAARVLALVLAADGADKRAVAAAADPGASAAALARVLRTKEMGPRVDAARVLESLIAACGSESEAAAVAEAPDLIPELIRLAGEGDAPAAAAAAAAAMGCLAGIGAGSRRGGGRWCGAARWAPRRGFWGRAAGAAAAAAAMKVLEAAAGCAEGRGEICAGEEAVELVVGRMMKAGREGAEAAVGVLWEVCHRHRDRRAVDAAAHSAGGLLTKLLLFMQSGGCSAAARQKAADLLRIFRVNAKSCLAGYETKTTHIMPF</sequence>
<comment type="pathway">
    <text evidence="2 5">Protein modification; protein ubiquitination.</text>
</comment>
<dbReference type="Gene3D" id="3.30.40.10">
    <property type="entry name" value="Zinc/RING finger domain, C3HC4 (zinc finger)"/>
    <property type="match status" value="1"/>
</dbReference>
<evidence type="ECO:0000256" key="4">
    <source>
        <dbReference type="ARBA" id="ARBA00022786"/>
    </source>
</evidence>
<protein>
    <recommendedName>
        <fullName evidence="5 7">U-box domain-containing protein</fullName>
        <ecNumber evidence="5">2.3.2.27</ecNumber>
    </recommendedName>
    <alternativeName>
        <fullName evidence="5">RING-type E3 ubiquitin transferase PUB</fullName>
    </alternativeName>
</protein>
<comment type="function">
    <text evidence="5">Functions as an E3 ubiquitin ligase.</text>
</comment>
<feature type="region of interest" description="Disordered" evidence="6">
    <location>
        <begin position="99"/>
        <end position="131"/>
    </location>
</feature>
<proteinExistence type="predicted"/>
<keyword evidence="4 5" id="KW-0833">Ubl conjugation pathway</keyword>
<dbReference type="CDD" id="cd16664">
    <property type="entry name" value="RING-Ubox_PUB"/>
    <property type="match status" value="1"/>
</dbReference>
<dbReference type="Pfam" id="PF25598">
    <property type="entry name" value="ARM_PUB"/>
    <property type="match status" value="1"/>
</dbReference>
<reference evidence="8 9" key="1">
    <citation type="journal article" date="2016" name="DNA Res.">
        <title>The draft genome of MD-2 pineapple using hybrid error correction of long reads.</title>
        <authorList>
            <person name="Redwan R.M."/>
            <person name="Saidin A."/>
            <person name="Kumar S.V."/>
        </authorList>
    </citation>
    <scope>NUCLEOTIDE SEQUENCE [LARGE SCALE GENOMIC DNA]</scope>
    <source>
        <strain evidence="9">cv. MD2</strain>
        <tissue evidence="8">Leaf</tissue>
    </source>
</reference>
<evidence type="ECO:0000256" key="1">
    <source>
        <dbReference type="ARBA" id="ARBA00000900"/>
    </source>
</evidence>